<name>A0ABV1GFA1_9FIRM</name>
<dbReference type="EMBL" id="JBBMFA010000086">
    <property type="protein sequence ID" value="MEQ2520352.1"/>
    <property type="molecule type" value="Genomic_DNA"/>
</dbReference>
<evidence type="ECO:0000313" key="2">
    <source>
        <dbReference type="EMBL" id="MEQ2520352.1"/>
    </source>
</evidence>
<dbReference type="Gene3D" id="3.30.420.240">
    <property type="match status" value="1"/>
</dbReference>
<dbReference type="Gene3D" id="3.40.50.300">
    <property type="entry name" value="P-loop containing nucleotide triphosphate hydrolases"/>
    <property type="match status" value="1"/>
</dbReference>
<evidence type="ECO:0008006" key="4">
    <source>
        <dbReference type="Google" id="ProtNLM"/>
    </source>
</evidence>
<dbReference type="RefSeq" id="WP_349215864.1">
    <property type="nucleotide sequence ID" value="NZ_JBBMFA010000086.1"/>
</dbReference>
<protein>
    <recommendedName>
        <fullName evidence="4">Terminase</fullName>
    </recommendedName>
</protein>
<dbReference type="InterPro" id="IPR027417">
    <property type="entry name" value="P-loop_NTPase"/>
</dbReference>
<comment type="caution">
    <text evidence="2">The sequence shown here is derived from an EMBL/GenBank/DDBJ whole genome shotgun (WGS) entry which is preliminary data.</text>
</comment>
<keyword evidence="3" id="KW-1185">Reference proteome</keyword>
<accession>A0ABV1GFA1</accession>
<reference evidence="2 3" key="1">
    <citation type="submission" date="2024-03" db="EMBL/GenBank/DDBJ databases">
        <title>Human intestinal bacterial collection.</title>
        <authorList>
            <person name="Pauvert C."/>
            <person name="Hitch T.C.A."/>
            <person name="Clavel T."/>
        </authorList>
    </citation>
    <scope>NUCLEOTIDE SEQUENCE [LARGE SCALE GENOMIC DNA]</scope>
    <source>
        <strain evidence="2 3">CLA-JM-H11</strain>
    </source>
</reference>
<gene>
    <name evidence="2" type="ORF">WMO24_07905</name>
</gene>
<dbReference type="Proteomes" id="UP001477672">
    <property type="component" value="Unassembled WGS sequence"/>
</dbReference>
<sequence length="523" mass="59065">MAVNTQAYMEQYLKIRAKNGRLVPLVLNGPQQKLYDALAAQYKAGKPMRAIVLKARQMGFSTLTEGLLFKRTATRFHARSGIVAHTDEAAANLFSITKRMYAHLPHALRPRCGSNSARGMQFSRLDSAIRVMTAGGEGVGRSDTFQNLHLSEYAFWPGDKEATLLGLLQAVPAQPDTLVVIESTANGYEDFQARWAAAVAGESDFAPVFCAWWEQPEYRRPARGLVPTREERQLQQRYGLDDEQLSWRRWCIRNACGGDERLFRQEYPSCPEEAFLTTGACVFDKETVLERLGRAPRGLTLRLDEALDGQTLRLAGVCQDPDGGLTVYERPRPGVPYVIGADTAGDGSDWFVAQVLDNTTGRQVATLRRQYDEDAFARQCMCLGYWYNTALLGIEVNFSTFPVKECQRLGYPRLYTRQTEDTYTHRYQKRYGFRTTALTRPLLVAGLVQQMRQDPASVQDRTTLWEMLSFVKNERGRPEAMAGAHDDCVMALAIAHYIRPQQAYTTDREQRGDPELESFLNYG</sequence>
<evidence type="ECO:0000313" key="3">
    <source>
        <dbReference type="Proteomes" id="UP001477672"/>
    </source>
</evidence>
<organism evidence="2 3">
    <name type="scientific">Ruthenibacterium intestinale</name>
    <dbReference type="NCBI Taxonomy" id="3133163"/>
    <lineage>
        <taxon>Bacteria</taxon>
        <taxon>Bacillati</taxon>
        <taxon>Bacillota</taxon>
        <taxon>Clostridia</taxon>
        <taxon>Eubacteriales</taxon>
        <taxon>Oscillospiraceae</taxon>
        <taxon>Ruthenibacterium</taxon>
    </lineage>
</organism>
<proteinExistence type="predicted"/>
<evidence type="ECO:0000256" key="1">
    <source>
        <dbReference type="SAM" id="MobiDB-lite"/>
    </source>
</evidence>
<feature type="region of interest" description="Disordered" evidence="1">
    <location>
        <begin position="504"/>
        <end position="523"/>
    </location>
</feature>